<gene>
    <name evidence="2" type="ORF">L1049_019409</name>
</gene>
<feature type="region of interest" description="Disordered" evidence="1">
    <location>
        <begin position="44"/>
        <end position="65"/>
    </location>
</feature>
<evidence type="ECO:0000256" key="1">
    <source>
        <dbReference type="SAM" id="MobiDB-lite"/>
    </source>
</evidence>
<keyword evidence="3" id="KW-1185">Reference proteome</keyword>
<accession>A0AAP0X594</accession>
<dbReference type="InterPro" id="IPR039300">
    <property type="entry name" value="JASON"/>
</dbReference>
<dbReference type="Proteomes" id="UP001415857">
    <property type="component" value="Unassembled WGS sequence"/>
</dbReference>
<sequence length="383" mass="43155">MMGCFFACFGTSKHRNSLQSANIIVPRDQKHEVVENLQPIESIKQENTEKPINNSITQSKEKQEEQVSCNSKKKVTFDLNVTTYEDLSTQEVTNDLVESNLVTKSGKKEETQKESEPLLDSITSGILSYPPNHRYQNCMNSDDEYEDLELEESDLYDDDDDDDDDILVQEESSESLFSLSIDSRKQFSAAETGDKEVNSPMPVHNSPDQEVKTIGSNRIARDRSQYVHSVLNPVENITQWKAVKAKATTTPLKHHQSKENINLGEEFNIPFSLEPSFKLLTHSSKRCSNPPKGLDQEIAVDTSLSSWLVESELTPSTKTSTSTVESYWSHTGQTIDSDSGSSCKNLPKSNSRGKYREDKEVNLQSTPFETRLERDLDRGIAEA</sequence>
<feature type="region of interest" description="Disordered" evidence="1">
    <location>
        <begin position="190"/>
        <end position="210"/>
    </location>
</feature>
<organism evidence="2 3">
    <name type="scientific">Liquidambar formosana</name>
    <name type="common">Formosan gum</name>
    <dbReference type="NCBI Taxonomy" id="63359"/>
    <lineage>
        <taxon>Eukaryota</taxon>
        <taxon>Viridiplantae</taxon>
        <taxon>Streptophyta</taxon>
        <taxon>Embryophyta</taxon>
        <taxon>Tracheophyta</taxon>
        <taxon>Spermatophyta</taxon>
        <taxon>Magnoliopsida</taxon>
        <taxon>eudicotyledons</taxon>
        <taxon>Gunneridae</taxon>
        <taxon>Pentapetalae</taxon>
        <taxon>Saxifragales</taxon>
        <taxon>Altingiaceae</taxon>
        <taxon>Liquidambar</taxon>
    </lineage>
</organism>
<evidence type="ECO:0000313" key="2">
    <source>
        <dbReference type="EMBL" id="KAK9291461.1"/>
    </source>
</evidence>
<reference evidence="2 3" key="1">
    <citation type="journal article" date="2024" name="Plant J.">
        <title>Genome sequences and population genomics reveal climatic adaptation and genomic divergence between two closely related sweetgum species.</title>
        <authorList>
            <person name="Xu W.Q."/>
            <person name="Ren C.Q."/>
            <person name="Zhang X.Y."/>
            <person name="Comes H.P."/>
            <person name="Liu X.H."/>
            <person name="Li Y.G."/>
            <person name="Kettle C.J."/>
            <person name="Jalonen R."/>
            <person name="Gaisberger H."/>
            <person name="Ma Y.Z."/>
            <person name="Qiu Y.X."/>
        </authorList>
    </citation>
    <scope>NUCLEOTIDE SEQUENCE [LARGE SCALE GENOMIC DNA]</scope>
    <source>
        <strain evidence="2">Hangzhou</strain>
    </source>
</reference>
<proteinExistence type="predicted"/>
<dbReference type="EMBL" id="JBBPBK010000001">
    <property type="protein sequence ID" value="KAK9291461.1"/>
    <property type="molecule type" value="Genomic_DNA"/>
</dbReference>
<comment type="caution">
    <text evidence="2">The sequence shown here is derived from an EMBL/GenBank/DDBJ whole genome shotgun (WGS) entry which is preliminary data.</text>
</comment>
<dbReference type="AlphaFoldDB" id="A0AAP0X594"/>
<dbReference type="GO" id="GO:0007142">
    <property type="term" value="P:male meiosis II"/>
    <property type="evidence" value="ECO:0007669"/>
    <property type="project" value="InterPro"/>
</dbReference>
<feature type="region of interest" description="Disordered" evidence="1">
    <location>
        <begin position="319"/>
        <end position="383"/>
    </location>
</feature>
<evidence type="ECO:0000313" key="3">
    <source>
        <dbReference type="Proteomes" id="UP001415857"/>
    </source>
</evidence>
<dbReference type="PANTHER" id="PTHR33318">
    <property type="entry name" value="ASPARTYL/GLUTAMYL-TRNA(ASN/GLN) AMIDOTRANSFERASE SUBUNIT"/>
    <property type="match status" value="1"/>
</dbReference>
<feature type="compositionally biased region" description="Polar residues" evidence="1">
    <location>
        <begin position="319"/>
        <end position="352"/>
    </location>
</feature>
<feature type="compositionally biased region" description="Basic and acidic residues" evidence="1">
    <location>
        <begin position="370"/>
        <end position="383"/>
    </location>
</feature>
<dbReference type="PANTHER" id="PTHR33318:SF22">
    <property type="entry name" value="SUPPRESSOR PROTEIN SRP40-LIKE ISOFORM X1"/>
    <property type="match status" value="1"/>
</dbReference>
<name>A0AAP0X594_LIQFO</name>
<protein>
    <submittedName>
        <fullName evidence="2">Uncharacterized protein</fullName>
    </submittedName>
</protein>